<dbReference type="AlphaFoldDB" id="A0A8J8WD54"/>
<keyword evidence="3" id="KW-1185">Reference proteome</keyword>
<feature type="compositionally biased region" description="Polar residues" evidence="1">
    <location>
        <begin position="1"/>
        <end position="11"/>
    </location>
</feature>
<evidence type="ECO:0000313" key="3">
    <source>
        <dbReference type="Proteomes" id="UP000770661"/>
    </source>
</evidence>
<comment type="caution">
    <text evidence="2">The sequence shown here is derived from an EMBL/GenBank/DDBJ whole genome shotgun (WGS) entry which is preliminary data.</text>
</comment>
<dbReference type="EMBL" id="JACEEZ010025506">
    <property type="protein sequence ID" value="KAG0700190.1"/>
    <property type="molecule type" value="Genomic_DNA"/>
</dbReference>
<feature type="region of interest" description="Disordered" evidence="1">
    <location>
        <begin position="1"/>
        <end position="33"/>
    </location>
</feature>
<sequence length="250" mass="28074">MKRTKANNSLLTEKPSEDQTTNQRLPLKKTRSKSYLPITDAANRLRGSRPAINSTSLRILIMLTSTPEEKTSSYAAEEVNDQEALLPLMNSWNEVLIVLHKRRPGHHSGSTKCASEAALILSWKPQRWKVVAFRSERFVLSSAETLSGLLTCDDVFPSKREFSWTMVQMTVNERVGMVHRRDFSPLPSLLLRHLTFPATSSSAYVPSSPALGLLRPLPFSPPFADPSEALSSLFFMDDKHPYADMSKEVD</sequence>
<gene>
    <name evidence="2" type="ORF">GWK47_025661</name>
</gene>
<accession>A0A8J8WD54</accession>
<dbReference type="Proteomes" id="UP000770661">
    <property type="component" value="Unassembled WGS sequence"/>
</dbReference>
<protein>
    <submittedName>
        <fullName evidence="2">Uncharacterized protein</fullName>
    </submittedName>
</protein>
<evidence type="ECO:0000313" key="2">
    <source>
        <dbReference type="EMBL" id="KAG0700190.1"/>
    </source>
</evidence>
<reference evidence="2" key="1">
    <citation type="submission" date="2020-07" db="EMBL/GenBank/DDBJ databases">
        <title>The High-quality genome of the commercially important snow crab, Chionoecetes opilio.</title>
        <authorList>
            <person name="Jeong J.-H."/>
            <person name="Ryu S."/>
        </authorList>
    </citation>
    <scope>NUCLEOTIDE SEQUENCE</scope>
    <source>
        <strain evidence="2">MADBK_172401_WGS</strain>
        <tissue evidence="2">Digestive gland</tissue>
    </source>
</reference>
<organism evidence="2 3">
    <name type="scientific">Chionoecetes opilio</name>
    <name type="common">Atlantic snow crab</name>
    <name type="synonym">Cancer opilio</name>
    <dbReference type="NCBI Taxonomy" id="41210"/>
    <lineage>
        <taxon>Eukaryota</taxon>
        <taxon>Metazoa</taxon>
        <taxon>Ecdysozoa</taxon>
        <taxon>Arthropoda</taxon>
        <taxon>Crustacea</taxon>
        <taxon>Multicrustacea</taxon>
        <taxon>Malacostraca</taxon>
        <taxon>Eumalacostraca</taxon>
        <taxon>Eucarida</taxon>
        <taxon>Decapoda</taxon>
        <taxon>Pleocyemata</taxon>
        <taxon>Brachyura</taxon>
        <taxon>Eubrachyura</taxon>
        <taxon>Majoidea</taxon>
        <taxon>Majidae</taxon>
        <taxon>Chionoecetes</taxon>
    </lineage>
</organism>
<evidence type="ECO:0000256" key="1">
    <source>
        <dbReference type="SAM" id="MobiDB-lite"/>
    </source>
</evidence>
<proteinExistence type="predicted"/>
<name>A0A8J8WD54_CHIOP</name>